<gene>
    <name evidence="1" type="ORF">Golob_000797</name>
</gene>
<dbReference type="AlphaFoldDB" id="A0A7J8N9E1"/>
<dbReference type="InterPro" id="IPR052929">
    <property type="entry name" value="RNase_H-like_EbsB-rel"/>
</dbReference>
<dbReference type="PANTHER" id="PTHR47074:SF61">
    <property type="entry name" value="RNASE H TYPE-1 DOMAIN-CONTAINING PROTEIN"/>
    <property type="match status" value="1"/>
</dbReference>
<reference evidence="1 2" key="1">
    <citation type="journal article" date="2019" name="Genome Biol. Evol.">
        <title>Insights into the evolution of the New World diploid cottons (Gossypium, subgenus Houzingenia) based on genome sequencing.</title>
        <authorList>
            <person name="Grover C.E."/>
            <person name="Arick M.A. 2nd"/>
            <person name="Thrash A."/>
            <person name="Conover J.L."/>
            <person name="Sanders W.S."/>
            <person name="Peterson D.G."/>
            <person name="Frelichowski J.E."/>
            <person name="Scheffler J.A."/>
            <person name="Scheffler B.E."/>
            <person name="Wendel J.F."/>
        </authorList>
    </citation>
    <scope>NUCLEOTIDE SEQUENCE [LARGE SCALE GENOMIC DNA]</scope>
    <source>
        <strain evidence="1">157</strain>
        <tissue evidence="1">Leaf</tissue>
    </source>
</reference>
<accession>A0A7J8N9E1</accession>
<organism evidence="1 2">
    <name type="scientific">Gossypium lobatum</name>
    <dbReference type="NCBI Taxonomy" id="34289"/>
    <lineage>
        <taxon>Eukaryota</taxon>
        <taxon>Viridiplantae</taxon>
        <taxon>Streptophyta</taxon>
        <taxon>Embryophyta</taxon>
        <taxon>Tracheophyta</taxon>
        <taxon>Spermatophyta</taxon>
        <taxon>Magnoliopsida</taxon>
        <taxon>eudicotyledons</taxon>
        <taxon>Gunneridae</taxon>
        <taxon>Pentapetalae</taxon>
        <taxon>rosids</taxon>
        <taxon>malvids</taxon>
        <taxon>Malvales</taxon>
        <taxon>Malvaceae</taxon>
        <taxon>Malvoideae</taxon>
        <taxon>Gossypium</taxon>
    </lineage>
</organism>
<feature type="non-terminal residue" evidence="1">
    <location>
        <position position="1"/>
    </location>
</feature>
<name>A0A7J8N9E1_9ROSI</name>
<dbReference type="Proteomes" id="UP000593572">
    <property type="component" value="Unassembled WGS sequence"/>
</dbReference>
<sequence>MDCFEWLTWVFNESFPFQRTLFGCALWAIWSDKNKRVHERQINSGREISNNIFKYLKELDESELKLPTRSSEIVEWVPPSRALIKINFDRAFDRHRSISSSRVVARNVVGEVLVARIVLHEDVDYVFVVETLACSQAVQTGVEMDGVSARKSMEKGNDKNGKWKWENVPWKLKQSVLKSEM</sequence>
<dbReference type="EMBL" id="JABEZX010000013">
    <property type="protein sequence ID" value="MBA0573526.1"/>
    <property type="molecule type" value="Genomic_DNA"/>
</dbReference>
<keyword evidence="2" id="KW-1185">Reference proteome</keyword>
<protein>
    <submittedName>
        <fullName evidence="1">Uncharacterized protein</fullName>
    </submittedName>
</protein>
<comment type="caution">
    <text evidence="1">The sequence shown here is derived from an EMBL/GenBank/DDBJ whole genome shotgun (WGS) entry which is preliminary data.</text>
</comment>
<dbReference type="PANTHER" id="PTHR47074">
    <property type="entry name" value="BNAC02G40300D PROTEIN"/>
    <property type="match status" value="1"/>
</dbReference>
<evidence type="ECO:0000313" key="1">
    <source>
        <dbReference type="EMBL" id="MBA0573526.1"/>
    </source>
</evidence>
<evidence type="ECO:0000313" key="2">
    <source>
        <dbReference type="Proteomes" id="UP000593572"/>
    </source>
</evidence>
<proteinExistence type="predicted"/>